<evidence type="ECO:0000256" key="1">
    <source>
        <dbReference type="SAM" id="MobiDB-lite"/>
    </source>
</evidence>
<evidence type="ECO:0000313" key="3">
    <source>
        <dbReference type="Proteomes" id="UP000822476"/>
    </source>
</evidence>
<dbReference type="OrthoDB" id="6265844at2759"/>
<name>A0A8S9YNB5_9TREM</name>
<comment type="caution">
    <text evidence="2">The sequence shown here is derived from an EMBL/GenBank/DDBJ whole genome shotgun (WGS) entry which is preliminary data.</text>
</comment>
<keyword evidence="3" id="KW-1185">Reference proteome</keyword>
<sequence length="507" mass="56666">MTIRPGNNPYTRKFEKIDMVDNKRSRAVSSFAASPGRYRLGTPKLDFLHASTDDLGLGRHTNASKLRSTFQLLKFGRCVSGSCVNSNKSFISMNRRERTLPAVSPVECNKAEPVYISLKRKLAKQLKLAPEKLYGFLLGSQVTKQVTRLTNQPITLRSKSSSKNKVNGRHIVSSPQERISRELSEMNTFAEISAKEQIDATETCVVNVSNGIRRSVNLSGQSMLEQTCRLSNGSPVQLTIIGNSRNKCGNRNQVDTLRKTAIDTDSFTPRRDSYGPLRNSTRITSPEYGCREYLNCQSPIATRAVSIPSWLDKPEHNLCAAELCVIGNRPSNVTSSRSVSLTEAEANENWNDSRVTDCIFNKPEGPLLRVRSSTSQCLRQIENFDMQCEDSHQQVTRRSKDSDKSFVQKSCKKSIMCADGSKQNMPSVATPQKDNVDRPRPDKVQEDTVGCSVPERDTAFQDTRVTPETPDNLVQEPKMKFKPFTVDHQGGLRPISPVLQCGEHQPF</sequence>
<gene>
    <name evidence="2" type="ORF">EG68_06957</name>
</gene>
<feature type="compositionally biased region" description="Basic and acidic residues" evidence="1">
    <location>
        <begin position="434"/>
        <end position="446"/>
    </location>
</feature>
<proteinExistence type="predicted"/>
<evidence type="ECO:0000313" key="2">
    <source>
        <dbReference type="EMBL" id="KAF7256375.1"/>
    </source>
</evidence>
<accession>A0A8S9YNB5</accession>
<organism evidence="2 3">
    <name type="scientific">Paragonimus skrjabini miyazakii</name>
    <dbReference type="NCBI Taxonomy" id="59628"/>
    <lineage>
        <taxon>Eukaryota</taxon>
        <taxon>Metazoa</taxon>
        <taxon>Spiralia</taxon>
        <taxon>Lophotrochozoa</taxon>
        <taxon>Platyhelminthes</taxon>
        <taxon>Trematoda</taxon>
        <taxon>Digenea</taxon>
        <taxon>Plagiorchiida</taxon>
        <taxon>Troglotremata</taxon>
        <taxon>Troglotrematidae</taxon>
        <taxon>Paragonimus</taxon>
    </lineage>
</organism>
<feature type="region of interest" description="Disordered" evidence="1">
    <location>
        <begin position="420"/>
        <end position="448"/>
    </location>
</feature>
<reference evidence="2" key="1">
    <citation type="submission" date="2019-07" db="EMBL/GenBank/DDBJ databases">
        <title>Annotation for the trematode Paragonimus miyazaki's.</title>
        <authorList>
            <person name="Choi Y.-J."/>
        </authorList>
    </citation>
    <scope>NUCLEOTIDE SEQUENCE</scope>
    <source>
        <strain evidence="2">Japan</strain>
    </source>
</reference>
<protein>
    <submittedName>
        <fullName evidence="2">Uncharacterized protein</fullName>
    </submittedName>
</protein>
<dbReference type="Proteomes" id="UP000822476">
    <property type="component" value="Unassembled WGS sequence"/>
</dbReference>
<feature type="compositionally biased region" description="Polar residues" evidence="1">
    <location>
        <begin position="421"/>
        <end position="433"/>
    </location>
</feature>
<dbReference type="AlphaFoldDB" id="A0A8S9YNB5"/>
<dbReference type="EMBL" id="JTDE01003175">
    <property type="protein sequence ID" value="KAF7256375.1"/>
    <property type="molecule type" value="Genomic_DNA"/>
</dbReference>